<feature type="non-terminal residue" evidence="1">
    <location>
        <position position="89"/>
    </location>
</feature>
<dbReference type="EMBL" id="CAJVPT010008852">
    <property type="protein sequence ID" value="CAG8556121.1"/>
    <property type="molecule type" value="Genomic_DNA"/>
</dbReference>
<comment type="caution">
    <text evidence="1">The sequence shown here is derived from an EMBL/GenBank/DDBJ whole genome shotgun (WGS) entry which is preliminary data.</text>
</comment>
<organism evidence="1 2">
    <name type="scientific">Acaulospora colombiana</name>
    <dbReference type="NCBI Taxonomy" id="27376"/>
    <lineage>
        <taxon>Eukaryota</taxon>
        <taxon>Fungi</taxon>
        <taxon>Fungi incertae sedis</taxon>
        <taxon>Mucoromycota</taxon>
        <taxon>Glomeromycotina</taxon>
        <taxon>Glomeromycetes</taxon>
        <taxon>Diversisporales</taxon>
        <taxon>Acaulosporaceae</taxon>
        <taxon>Acaulospora</taxon>
    </lineage>
</organism>
<evidence type="ECO:0000313" key="2">
    <source>
        <dbReference type="Proteomes" id="UP000789525"/>
    </source>
</evidence>
<proteinExistence type="predicted"/>
<reference evidence="1" key="1">
    <citation type="submission" date="2021-06" db="EMBL/GenBank/DDBJ databases">
        <authorList>
            <person name="Kallberg Y."/>
            <person name="Tangrot J."/>
            <person name="Rosling A."/>
        </authorList>
    </citation>
    <scope>NUCLEOTIDE SEQUENCE</scope>
    <source>
        <strain evidence="1">CL356</strain>
    </source>
</reference>
<keyword evidence="2" id="KW-1185">Reference proteome</keyword>
<gene>
    <name evidence="1" type="ORF">ACOLOM_LOCUS5051</name>
</gene>
<protein>
    <submittedName>
        <fullName evidence="1">14555_t:CDS:1</fullName>
    </submittedName>
</protein>
<name>A0ACA9LYJ6_9GLOM</name>
<dbReference type="Proteomes" id="UP000789525">
    <property type="component" value="Unassembled WGS sequence"/>
</dbReference>
<sequence>MGDISHPSDNTQEYNEDGLPSTLPANSDPRSFGDQDANQVEPLTCSESYDLSERSTSNVNNSSDTIPLRLGKQVSGDGEYMIEWKLNKD</sequence>
<evidence type="ECO:0000313" key="1">
    <source>
        <dbReference type="EMBL" id="CAG8556121.1"/>
    </source>
</evidence>
<accession>A0ACA9LYJ6</accession>